<evidence type="ECO:0000256" key="1">
    <source>
        <dbReference type="ARBA" id="ARBA00010923"/>
    </source>
</evidence>
<dbReference type="SUPFAM" id="SSF116734">
    <property type="entry name" value="DNA methylase specificity domain"/>
    <property type="match status" value="2"/>
</dbReference>
<feature type="region of interest" description="Disordered" evidence="4">
    <location>
        <begin position="414"/>
        <end position="436"/>
    </location>
</feature>
<dbReference type="PANTHER" id="PTHR30408:SF12">
    <property type="entry name" value="TYPE I RESTRICTION ENZYME MJAVIII SPECIFICITY SUBUNIT"/>
    <property type="match status" value="1"/>
</dbReference>
<proteinExistence type="inferred from homology"/>
<organism evidence="6 7">
    <name type="scientific">Paenibacillus cookii</name>
    <dbReference type="NCBI Taxonomy" id="157839"/>
    <lineage>
        <taxon>Bacteria</taxon>
        <taxon>Bacillati</taxon>
        <taxon>Bacillota</taxon>
        <taxon>Bacilli</taxon>
        <taxon>Bacillales</taxon>
        <taxon>Paenibacillaceae</taxon>
        <taxon>Paenibacillus</taxon>
    </lineage>
</organism>
<feature type="compositionally biased region" description="Basic and acidic residues" evidence="4">
    <location>
        <begin position="414"/>
        <end position="426"/>
    </location>
</feature>
<evidence type="ECO:0000256" key="4">
    <source>
        <dbReference type="SAM" id="MobiDB-lite"/>
    </source>
</evidence>
<dbReference type="Proteomes" id="UP000680638">
    <property type="component" value="Unassembled WGS sequence"/>
</dbReference>
<dbReference type="InterPro" id="IPR000055">
    <property type="entry name" value="Restrct_endonuc_typeI_TRD"/>
</dbReference>
<dbReference type="EMBL" id="BORW01000042">
    <property type="protein sequence ID" value="GIO69986.1"/>
    <property type="molecule type" value="Genomic_DNA"/>
</dbReference>
<dbReference type="InterPro" id="IPR052021">
    <property type="entry name" value="Type-I_RS_S_subunit"/>
</dbReference>
<evidence type="ECO:0000313" key="7">
    <source>
        <dbReference type="Proteomes" id="UP000680638"/>
    </source>
</evidence>
<keyword evidence="2" id="KW-0680">Restriction system</keyword>
<keyword evidence="3" id="KW-0238">DNA-binding</keyword>
<protein>
    <submittedName>
        <fullName evidence="6">Specificity protein S</fullName>
    </submittedName>
</protein>
<dbReference type="Gene3D" id="1.10.287.1120">
    <property type="entry name" value="Bipartite methylase S protein"/>
    <property type="match status" value="1"/>
</dbReference>
<reference evidence="6 7" key="1">
    <citation type="submission" date="2021-03" db="EMBL/GenBank/DDBJ databases">
        <title>Antimicrobial resistance genes in bacteria isolated from Japanese honey, and their potential for conferring macrolide and lincosamide resistance in the American foulbrood pathogen Paenibacillus larvae.</title>
        <authorList>
            <person name="Okamoto M."/>
            <person name="Kumagai M."/>
            <person name="Kanamori H."/>
            <person name="Takamatsu D."/>
        </authorList>
    </citation>
    <scope>NUCLEOTIDE SEQUENCE [LARGE SCALE GENOMIC DNA]</scope>
    <source>
        <strain evidence="6 7">J21TS3</strain>
    </source>
</reference>
<feature type="domain" description="Type I restriction modification DNA specificity" evidence="5">
    <location>
        <begin position="225"/>
        <end position="385"/>
    </location>
</feature>
<comment type="similarity">
    <text evidence="1">Belongs to the type-I restriction system S methylase family.</text>
</comment>
<dbReference type="Pfam" id="PF01420">
    <property type="entry name" value="Methylase_S"/>
    <property type="match status" value="2"/>
</dbReference>
<evidence type="ECO:0000259" key="5">
    <source>
        <dbReference type="Pfam" id="PF01420"/>
    </source>
</evidence>
<feature type="domain" description="Type I restriction modification DNA specificity" evidence="5">
    <location>
        <begin position="6"/>
        <end position="186"/>
    </location>
</feature>
<evidence type="ECO:0000256" key="3">
    <source>
        <dbReference type="ARBA" id="ARBA00023125"/>
    </source>
</evidence>
<evidence type="ECO:0000313" key="6">
    <source>
        <dbReference type="EMBL" id="GIO69986.1"/>
    </source>
</evidence>
<comment type="caution">
    <text evidence="6">The sequence shown here is derived from an EMBL/GenBank/DDBJ whole genome shotgun (WGS) entry which is preliminary data.</text>
</comment>
<keyword evidence="7" id="KW-1185">Reference proteome</keyword>
<dbReference type="PANTHER" id="PTHR30408">
    <property type="entry name" value="TYPE-1 RESTRICTION ENZYME ECOKI SPECIFICITY PROTEIN"/>
    <property type="match status" value="1"/>
</dbReference>
<evidence type="ECO:0000256" key="2">
    <source>
        <dbReference type="ARBA" id="ARBA00022747"/>
    </source>
</evidence>
<dbReference type="Gene3D" id="3.90.220.20">
    <property type="entry name" value="DNA methylase specificity domains"/>
    <property type="match status" value="2"/>
</dbReference>
<accession>A0ABQ4M3A6</accession>
<name>A0ABQ4M3A6_9BACL</name>
<gene>
    <name evidence="6" type="primary">hsdS</name>
    <name evidence="6" type="ORF">J21TS3_48070</name>
</gene>
<dbReference type="RefSeq" id="WP_212952499.1">
    <property type="nucleotide sequence ID" value="NZ_BORW01000042.1"/>
</dbReference>
<dbReference type="InterPro" id="IPR044946">
    <property type="entry name" value="Restrct_endonuc_typeI_TRD_sf"/>
</dbReference>
<sequence>MSFELKKYKLAEIADVQTGPFGSQLHKDDYVPHGTPIITVEHLGENFIIHENTPKVSNDDALRLSKYSLCEGDIVFSRVGSVDRRAYVSKKEHGWLFSGRCLRVRVNKKDKIDPKYLSYYFGLESFREYVRSIAVGATMPSLNTKIMSSLEIQAPELNVQVAISKLLSSLDNKIELNNAINKNLEEMAQALFKRWFVDFEFPNENGEPYKSSGGEFEESELGLIPKGWKLDCLDEIADYLNGLAMQKYRPDGEQFIPVIKIRELNQGRTSSESDKASPNIDKKYIVNNGDVLFSWSGTLDIKLWCGGTGGLNQHLFKVTSKNYDKWFYYYWTKYHIDRFRRIASDKATTMGHIKRSDLKEAKVLIPEPNIYKKATDVFKPIVDKVIQLSVESLLLERVRDTLLPKLMSGEIRVPVEQDHNDPDLPKVAESSAIYQP</sequence>